<evidence type="ECO:0000259" key="3">
    <source>
        <dbReference type="Pfam" id="PF13439"/>
    </source>
</evidence>
<protein>
    <recommendedName>
        <fullName evidence="6">Glycosyltransferase family 1 protein</fullName>
    </recommendedName>
</protein>
<dbReference type="SUPFAM" id="SSF53756">
    <property type="entry name" value="UDP-Glycosyltransferase/glycogen phosphorylase"/>
    <property type="match status" value="1"/>
</dbReference>
<keyword evidence="1" id="KW-0808">Transferase</keyword>
<gene>
    <name evidence="4" type="ORF">COT94_01315</name>
</gene>
<organism evidence="4 5">
    <name type="scientific">Candidatus Falkowbacteria bacterium CG10_big_fil_rev_8_21_14_0_10_37_14</name>
    <dbReference type="NCBI Taxonomy" id="1974561"/>
    <lineage>
        <taxon>Bacteria</taxon>
        <taxon>Candidatus Falkowiibacteriota</taxon>
    </lineage>
</organism>
<dbReference type="PANTHER" id="PTHR46401:SF2">
    <property type="entry name" value="GLYCOSYLTRANSFERASE WBBK-RELATED"/>
    <property type="match status" value="1"/>
</dbReference>
<evidence type="ECO:0000259" key="2">
    <source>
        <dbReference type="Pfam" id="PF00534"/>
    </source>
</evidence>
<name>A0A2M6WU52_9BACT</name>
<dbReference type="CDD" id="cd03809">
    <property type="entry name" value="GT4_MtfB-like"/>
    <property type="match status" value="1"/>
</dbReference>
<dbReference type="GO" id="GO:0016757">
    <property type="term" value="F:glycosyltransferase activity"/>
    <property type="evidence" value="ECO:0007669"/>
    <property type="project" value="InterPro"/>
</dbReference>
<dbReference type="Pfam" id="PF13439">
    <property type="entry name" value="Glyco_transf_4"/>
    <property type="match status" value="1"/>
</dbReference>
<dbReference type="PANTHER" id="PTHR46401">
    <property type="entry name" value="GLYCOSYLTRANSFERASE WBBK-RELATED"/>
    <property type="match status" value="1"/>
</dbReference>
<comment type="caution">
    <text evidence="4">The sequence shown here is derived from an EMBL/GenBank/DDBJ whole genome shotgun (WGS) entry which is preliminary data.</text>
</comment>
<dbReference type="InterPro" id="IPR028098">
    <property type="entry name" value="Glyco_trans_4-like_N"/>
</dbReference>
<dbReference type="AlphaFoldDB" id="A0A2M6WU52"/>
<evidence type="ECO:0000313" key="4">
    <source>
        <dbReference type="EMBL" id="PIT96314.1"/>
    </source>
</evidence>
<accession>A0A2M6WU52</accession>
<evidence type="ECO:0008006" key="6">
    <source>
        <dbReference type="Google" id="ProtNLM"/>
    </source>
</evidence>
<feature type="domain" description="Glycosyltransferase subfamily 4-like N-terminal" evidence="3">
    <location>
        <begin position="17"/>
        <end position="218"/>
    </location>
</feature>
<dbReference type="FunFam" id="3.40.50.2000:FF:000119">
    <property type="entry name" value="Glycosyl transferase group 1"/>
    <property type="match status" value="1"/>
</dbReference>
<feature type="domain" description="Glycosyl transferase family 1" evidence="2">
    <location>
        <begin position="240"/>
        <end position="398"/>
    </location>
</feature>
<dbReference type="Pfam" id="PF00534">
    <property type="entry name" value="Glycos_transf_1"/>
    <property type="match status" value="1"/>
</dbReference>
<reference evidence="5" key="1">
    <citation type="submission" date="2017-09" db="EMBL/GenBank/DDBJ databases">
        <title>Depth-based differentiation of microbial function through sediment-hosted aquifers and enrichment of novel symbionts in the deep terrestrial subsurface.</title>
        <authorList>
            <person name="Probst A.J."/>
            <person name="Ladd B."/>
            <person name="Jarett J.K."/>
            <person name="Geller-Mcgrath D.E."/>
            <person name="Sieber C.M.K."/>
            <person name="Emerson J.B."/>
            <person name="Anantharaman K."/>
            <person name="Thomas B.C."/>
            <person name="Malmstrom R."/>
            <person name="Stieglmeier M."/>
            <person name="Klingl A."/>
            <person name="Woyke T."/>
            <person name="Ryan C.M."/>
            <person name="Banfield J.F."/>
        </authorList>
    </citation>
    <scope>NUCLEOTIDE SEQUENCE [LARGE SCALE GENOMIC DNA]</scope>
</reference>
<dbReference type="Proteomes" id="UP000228533">
    <property type="component" value="Unassembled WGS sequence"/>
</dbReference>
<dbReference type="Gene3D" id="3.40.50.2000">
    <property type="entry name" value="Glycogen Phosphorylase B"/>
    <property type="match status" value="2"/>
</dbReference>
<dbReference type="InterPro" id="IPR001296">
    <property type="entry name" value="Glyco_trans_1"/>
</dbReference>
<evidence type="ECO:0000256" key="1">
    <source>
        <dbReference type="ARBA" id="ARBA00022679"/>
    </source>
</evidence>
<dbReference type="EMBL" id="PFAM01000008">
    <property type="protein sequence ID" value="PIT96314.1"/>
    <property type="molecule type" value="Genomic_DNA"/>
</dbReference>
<evidence type="ECO:0000313" key="5">
    <source>
        <dbReference type="Proteomes" id="UP000228533"/>
    </source>
</evidence>
<proteinExistence type="predicted"/>
<sequence>MLIGIDASRANRNRKTGTEWYSYYLIRELARLDENNQYILYTDKPLTGGLADLSLLTPETTAPIEFDGDYQIIKSPYNNFKAKVLSWPLRVFWTLGRLSLEMLQHAPDCLFVPAHTLPLIRPHKSIVTIHDIGFKRETDLYGSGRVAGVGGIINALALLITGGRYGAGQVDYLDWSTAFALKKAKKIITISEFSKQEIKEVYKTPDKKLEVIYNGYDDNLYYPRQNNAITKDVLNKYGITQPFIFGVGRLEKKKNTVRLIEAFALLKTEHSSLPHQLVLIGSANYGFREVRQIISEYELSNEVILPGWVDEADMPIIYSAAEMFVFPSNYEGFGIPLLEAMACNTPIAASKTASLPEIACEAAVYFDPKNTREIAEKIADVLLSAKLREKLVEAGAKRVKNFSWEKSAKATLKIIENL</sequence>